<reference evidence="6" key="1">
    <citation type="submission" date="2018-06" db="EMBL/GenBank/DDBJ databases">
        <authorList>
            <person name="Zhirakovskaya E."/>
        </authorList>
    </citation>
    <scope>NUCLEOTIDE SEQUENCE</scope>
</reference>
<sequence length="178" mass="20144">MSASSFSQSDVARLLMQYRGALYAYIHSCVRNHADAEDIFQDVSVAVVESISKLKTEEGFFPWAREIAFRRVLVHRRTAKKEKAMNPHVIASLAEAVERVDNKQPISQRRKMLLECMESLPDKSRSLIARRYDGSGDSISAIARDSEQGVPAIYAKLHRIRAILRDCISHRLSKEAAE</sequence>
<feature type="domain" description="RNA polymerase sigma-70 region 2" evidence="5">
    <location>
        <begin position="14"/>
        <end position="81"/>
    </location>
</feature>
<dbReference type="PANTHER" id="PTHR43133">
    <property type="entry name" value="RNA POLYMERASE ECF-TYPE SIGMA FACTO"/>
    <property type="match status" value="1"/>
</dbReference>
<dbReference type="InterPro" id="IPR013325">
    <property type="entry name" value="RNA_pol_sigma_r2"/>
</dbReference>
<dbReference type="EMBL" id="UOGL01000150">
    <property type="protein sequence ID" value="VAX37913.1"/>
    <property type="molecule type" value="Genomic_DNA"/>
</dbReference>
<dbReference type="AlphaFoldDB" id="A0A3B1DM86"/>
<dbReference type="SUPFAM" id="SSF88946">
    <property type="entry name" value="Sigma2 domain of RNA polymerase sigma factors"/>
    <property type="match status" value="1"/>
</dbReference>
<dbReference type="InterPro" id="IPR013324">
    <property type="entry name" value="RNA_pol_sigma_r3/r4-like"/>
</dbReference>
<accession>A0A3B1DM86</accession>
<dbReference type="NCBIfam" id="TIGR02989">
    <property type="entry name" value="Sig-70_gvs1"/>
    <property type="match status" value="1"/>
</dbReference>
<dbReference type="InterPro" id="IPR036388">
    <property type="entry name" value="WH-like_DNA-bd_sf"/>
</dbReference>
<dbReference type="GO" id="GO:0006352">
    <property type="term" value="P:DNA-templated transcription initiation"/>
    <property type="evidence" value="ECO:0007669"/>
    <property type="project" value="InterPro"/>
</dbReference>
<dbReference type="Pfam" id="PF04542">
    <property type="entry name" value="Sigma70_r2"/>
    <property type="match status" value="1"/>
</dbReference>
<protein>
    <recommendedName>
        <fullName evidence="5">RNA polymerase sigma-70 region 2 domain-containing protein</fullName>
    </recommendedName>
</protein>
<organism evidence="6">
    <name type="scientific">hydrothermal vent metagenome</name>
    <dbReference type="NCBI Taxonomy" id="652676"/>
    <lineage>
        <taxon>unclassified sequences</taxon>
        <taxon>metagenomes</taxon>
        <taxon>ecological metagenomes</taxon>
    </lineage>
</organism>
<keyword evidence="3" id="KW-0731">Sigma factor</keyword>
<dbReference type="InterPro" id="IPR007627">
    <property type="entry name" value="RNA_pol_sigma70_r2"/>
</dbReference>
<gene>
    <name evidence="6" type="ORF">MNBD_PLANCTO02-1648</name>
</gene>
<dbReference type="NCBIfam" id="TIGR02937">
    <property type="entry name" value="sigma70-ECF"/>
    <property type="match status" value="1"/>
</dbReference>
<proteinExistence type="inferred from homology"/>
<dbReference type="Gene3D" id="1.10.1740.10">
    <property type="match status" value="1"/>
</dbReference>
<evidence type="ECO:0000259" key="5">
    <source>
        <dbReference type="Pfam" id="PF04542"/>
    </source>
</evidence>
<evidence type="ECO:0000256" key="1">
    <source>
        <dbReference type="ARBA" id="ARBA00010641"/>
    </source>
</evidence>
<evidence type="ECO:0000256" key="4">
    <source>
        <dbReference type="ARBA" id="ARBA00023163"/>
    </source>
</evidence>
<dbReference type="InterPro" id="IPR014331">
    <property type="entry name" value="RNA_pol_sigma70_ECF_RHOBA"/>
</dbReference>
<dbReference type="SUPFAM" id="SSF88659">
    <property type="entry name" value="Sigma3 and sigma4 domains of RNA polymerase sigma factors"/>
    <property type="match status" value="1"/>
</dbReference>
<dbReference type="PANTHER" id="PTHR43133:SF51">
    <property type="entry name" value="RNA POLYMERASE SIGMA FACTOR"/>
    <property type="match status" value="1"/>
</dbReference>
<keyword evidence="2" id="KW-0805">Transcription regulation</keyword>
<dbReference type="Gene3D" id="1.10.10.10">
    <property type="entry name" value="Winged helix-like DNA-binding domain superfamily/Winged helix DNA-binding domain"/>
    <property type="match status" value="1"/>
</dbReference>
<keyword evidence="4" id="KW-0804">Transcription</keyword>
<dbReference type="GO" id="GO:0016987">
    <property type="term" value="F:sigma factor activity"/>
    <property type="evidence" value="ECO:0007669"/>
    <property type="project" value="UniProtKB-KW"/>
</dbReference>
<evidence type="ECO:0000256" key="3">
    <source>
        <dbReference type="ARBA" id="ARBA00023082"/>
    </source>
</evidence>
<comment type="similarity">
    <text evidence="1">Belongs to the sigma-70 factor family. ECF subfamily.</text>
</comment>
<name>A0A3B1DM86_9ZZZZ</name>
<dbReference type="InterPro" id="IPR014284">
    <property type="entry name" value="RNA_pol_sigma-70_dom"/>
</dbReference>
<evidence type="ECO:0000256" key="2">
    <source>
        <dbReference type="ARBA" id="ARBA00023015"/>
    </source>
</evidence>
<evidence type="ECO:0000313" key="6">
    <source>
        <dbReference type="EMBL" id="VAX37913.1"/>
    </source>
</evidence>
<dbReference type="InterPro" id="IPR039425">
    <property type="entry name" value="RNA_pol_sigma-70-like"/>
</dbReference>